<dbReference type="OrthoDB" id="2387889at2759"/>
<dbReference type="PANTHER" id="PTHR22762">
    <property type="entry name" value="ALPHA-GLUCOSIDASE"/>
    <property type="match status" value="1"/>
</dbReference>
<organism evidence="7 8">
    <name type="scientific">Cetraspora pellucida</name>
    <dbReference type="NCBI Taxonomy" id="1433469"/>
    <lineage>
        <taxon>Eukaryota</taxon>
        <taxon>Fungi</taxon>
        <taxon>Fungi incertae sedis</taxon>
        <taxon>Mucoromycota</taxon>
        <taxon>Glomeromycotina</taxon>
        <taxon>Glomeromycetes</taxon>
        <taxon>Diversisporales</taxon>
        <taxon>Gigasporaceae</taxon>
        <taxon>Cetraspora</taxon>
    </lineage>
</organism>
<keyword evidence="2" id="KW-0378">Hydrolase</keyword>
<protein>
    <submittedName>
        <fullName evidence="7">9610_t:CDS:1</fullName>
    </submittedName>
</protein>
<dbReference type="Pfam" id="PF17137">
    <property type="entry name" value="DUF5110"/>
    <property type="match status" value="1"/>
</dbReference>
<proteinExistence type="predicted"/>
<keyword evidence="3" id="KW-0325">Glycoprotein</keyword>
<dbReference type="InterPro" id="IPR033403">
    <property type="entry name" value="DUF5110"/>
</dbReference>
<gene>
    <name evidence="7" type="ORF">CPELLU_LOCUS10038</name>
</gene>
<feature type="domain" description="Glycosyl hydrolase family 31 C-terminal" evidence="6">
    <location>
        <begin position="1"/>
        <end position="32"/>
    </location>
</feature>
<dbReference type="Gene3D" id="2.60.40.1180">
    <property type="entry name" value="Golgi alpha-mannosidase II"/>
    <property type="match status" value="1"/>
</dbReference>
<dbReference type="SUPFAM" id="SSF51011">
    <property type="entry name" value="Glycosyl hydrolase domain"/>
    <property type="match status" value="1"/>
</dbReference>
<dbReference type="PANTHER" id="PTHR22762:SF54">
    <property type="entry name" value="BCDNA.GH04962"/>
    <property type="match status" value="1"/>
</dbReference>
<dbReference type="Pfam" id="PF21365">
    <property type="entry name" value="Glyco_hydro_31_3rd"/>
    <property type="match status" value="1"/>
</dbReference>
<sequence>MFVVYPDDEKVFEMKDQYFVGNSLLIKPIVKHLLKFIFQEMRRDIFQKFSRQNIRGSSSTMHLDPLALVIALNENSEAIGFLYLDDGETYDYEKGCFVYRQFTFSAGKLTSKSLSSLDNDKNILCQVN</sequence>
<keyword evidence="8" id="KW-1185">Reference proteome</keyword>
<keyword evidence="1" id="KW-0732">Signal</keyword>
<reference evidence="7" key="1">
    <citation type="submission" date="2021-06" db="EMBL/GenBank/DDBJ databases">
        <authorList>
            <person name="Kallberg Y."/>
            <person name="Tangrot J."/>
            <person name="Rosling A."/>
        </authorList>
    </citation>
    <scope>NUCLEOTIDE SEQUENCE</scope>
    <source>
        <strain evidence="7">FL966</strain>
    </source>
</reference>
<accession>A0A9N9EC51</accession>
<feature type="domain" description="DUF5110" evidence="5">
    <location>
        <begin position="66"/>
        <end position="110"/>
    </location>
</feature>
<evidence type="ECO:0000313" key="7">
    <source>
        <dbReference type="EMBL" id="CAG8666189.1"/>
    </source>
</evidence>
<evidence type="ECO:0000259" key="5">
    <source>
        <dbReference type="Pfam" id="PF17137"/>
    </source>
</evidence>
<dbReference type="Proteomes" id="UP000789759">
    <property type="component" value="Unassembled WGS sequence"/>
</dbReference>
<keyword evidence="4" id="KW-0326">Glycosidase</keyword>
<evidence type="ECO:0000256" key="3">
    <source>
        <dbReference type="ARBA" id="ARBA00023180"/>
    </source>
</evidence>
<dbReference type="InterPro" id="IPR013780">
    <property type="entry name" value="Glyco_hydro_b"/>
</dbReference>
<dbReference type="InterPro" id="IPR048395">
    <property type="entry name" value="Glyco_hydro_31_C"/>
</dbReference>
<evidence type="ECO:0000313" key="8">
    <source>
        <dbReference type="Proteomes" id="UP000789759"/>
    </source>
</evidence>
<evidence type="ECO:0000259" key="6">
    <source>
        <dbReference type="Pfam" id="PF21365"/>
    </source>
</evidence>
<dbReference type="GO" id="GO:0090599">
    <property type="term" value="F:alpha-glucosidase activity"/>
    <property type="evidence" value="ECO:0007669"/>
    <property type="project" value="TreeGrafter"/>
</dbReference>
<evidence type="ECO:0000256" key="2">
    <source>
        <dbReference type="ARBA" id="ARBA00022801"/>
    </source>
</evidence>
<dbReference type="AlphaFoldDB" id="A0A9N9EC51"/>
<dbReference type="EMBL" id="CAJVQA010008076">
    <property type="protein sequence ID" value="CAG8666189.1"/>
    <property type="molecule type" value="Genomic_DNA"/>
</dbReference>
<evidence type="ECO:0000256" key="1">
    <source>
        <dbReference type="ARBA" id="ARBA00022729"/>
    </source>
</evidence>
<dbReference type="GO" id="GO:0006491">
    <property type="term" value="P:N-glycan processing"/>
    <property type="evidence" value="ECO:0007669"/>
    <property type="project" value="TreeGrafter"/>
</dbReference>
<evidence type="ECO:0000256" key="4">
    <source>
        <dbReference type="ARBA" id="ARBA00023295"/>
    </source>
</evidence>
<comment type="caution">
    <text evidence="7">The sequence shown here is derived from an EMBL/GenBank/DDBJ whole genome shotgun (WGS) entry which is preliminary data.</text>
</comment>
<name>A0A9N9EC51_9GLOM</name>